<organism evidence="11 12">
    <name type="scientific">Allacma fusca</name>
    <dbReference type="NCBI Taxonomy" id="39272"/>
    <lineage>
        <taxon>Eukaryota</taxon>
        <taxon>Metazoa</taxon>
        <taxon>Ecdysozoa</taxon>
        <taxon>Arthropoda</taxon>
        <taxon>Hexapoda</taxon>
        <taxon>Collembola</taxon>
        <taxon>Symphypleona</taxon>
        <taxon>Sminthuridae</taxon>
        <taxon>Allacma</taxon>
    </lineage>
</organism>
<dbReference type="PROSITE" id="PS51216">
    <property type="entry name" value="NEBULIN"/>
    <property type="match status" value="2"/>
</dbReference>
<evidence type="ECO:0000256" key="5">
    <source>
        <dbReference type="ARBA" id="ARBA00023038"/>
    </source>
</evidence>
<proteinExistence type="predicted"/>
<dbReference type="GO" id="GO:0046872">
    <property type="term" value="F:metal ion binding"/>
    <property type="evidence" value="ECO:0007669"/>
    <property type="project" value="UniProtKB-KW"/>
</dbReference>
<dbReference type="PANTHER" id="PTHR46218:SF4">
    <property type="entry name" value="LIM AND SH3 DOMAIN PROTEIN LASP"/>
    <property type="match status" value="1"/>
</dbReference>
<dbReference type="CDD" id="cd11789">
    <property type="entry name" value="SH3_Nebulin_family_C"/>
    <property type="match status" value="1"/>
</dbReference>
<dbReference type="PROSITE" id="PS50023">
    <property type="entry name" value="LIM_DOMAIN_2"/>
    <property type="match status" value="1"/>
</dbReference>
<protein>
    <recommendedName>
        <fullName evidence="13">LIM and SH3 domain protein Lasp</fullName>
    </recommendedName>
</protein>
<dbReference type="EMBL" id="CAJVCH010141038">
    <property type="protein sequence ID" value="CAG7726871.1"/>
    <property type="molecule type" value="Genomic_DNA"/>
</dbReference>
<keyword evidence="3" id="KW-0677">Repeat</keyword>
<dbReference type="SMART" id="SM00227">
    <property type="entry name" value="NEBU"/>
    <property type="match status" value="2"/>
</dbReference>
<dbReference type="InterPro" id="IPR001452">
    <property type="entry name" value="SH3_domain"/>
</dbReference>
<dbReference type="InterPro" id="IPR001781">
    <property type="entry name" value="Znf_LIM"/>
</dbReference>
<feature type="domain" description="SH3" evidence="9">
    <location>
        <begin position="322"/>
        <end position="383"/>
    </location>
</feature>
<dbReference type="Pfam" id="PF00018">
    <property type="entry name" value="SH3_1"/>
    <property type="match status" value="1"/>
</dbReference>
<dbReference type="Pfam" id="PF00412">
    <property type="entry name" value="LIM"/>
    <property type="match status" value="1"/>
</dbReference>
<keyword evidence="1 7" id="KW-0728">SH3 domain</keyword>
<feature type="compositionally biased region" description="Polar residues" evidence="8">
    <location>
        <begin position="214"/>
        <end position="235"/>
    </location>
</feature>
<dbReference type="GO" id="GO:0005737">
    <property type="term" value="C:cytoplasm"/>
    <property type="evidence" value="ECO:0007669"/>
    <property type="project" value="UniProtKB-ARBA"/>
</dbReference>
<dbReference type="SMART" id="SM00132">
    <property type="entry name" value="LIM"/>
    <property type="match status" value="1"/>
</dbReference>
<evidence type="ECO:0000259" key="9">
    <source>
        <dbReference type="PROSITE" id="PS50002"/>
    </source>
</evidence>
<evidence type="ECO:0000256" key="4">
    <source>
        <dbReference type="ARBA" id="ARBA00022833"/>
    </source>
</evidence>
<keyword evidence="12" id="KW-1185">Reference proteome</keyword>
<keyword evidence="2 6" id="KW-0479">Metal-binding</keyword>
<dbReference type="InterPro" id="IPR000900">
    <property type="entry name" value="Nebulin_repeat"/>
</dbReference>
<dbReference type="Pfam" id="PF00880">
    <property type="entry name" value="Nebulin"/>
    <property type="match status" value="2"/>
</dbReference>
<dbReference type="OrthoDB" id="191061at2759"/>
<feature type="region of interest" description="Disordered" evidence="8">
    <location>
        <begin position="269"/>
        <end position="320"/>
    </location>
</feature>
<dbReference type="FunFam" id="2.10.110.10:FF:000087">
    <property type="entry name" value="LIM zinc-binding domain-containing Nebulette"/>
    <property type="match status" value="1"/>
</dbReference>
<dbReference type="PROSITE" id="PS50002">
    <property type="entry name" value="SH3"/>
    <property type="match status" value="1"/>
</dbReference>
<gene>
    <name evidence="11" type="ORF">AFUS01_LOCUS15751</name>
</gene>
<name>A0A8J2K329_9HEXA</name>
<feature type="region of interest" description="Disordered" evidence="8">
    <location>
        <begin position="137"/>
        <end position="235"/>
    </location>
</feature>
<evidence type="ECO:0000313" key="12">
    <source>
        <dbReference type="Proteomes" id="UP000708208"/>
    </source>
</evidence>
<dbReference type="PANTHER" id="PTHR46218">
    <property type="entry name" value="LASP"/>
    <property type="match status" value="1"/>
</dbReference>
<evidence type="ECO:0000256" key="7">
    <source>
        <dbReference type="PROSITE-ProRule" id="PRU00192"/>
    </source>
</evidence>
<reference evidence="11" key="1">
    <citation type="submission" date="2021-06" db="EMBL/GenBank/DDBJ databases">
        <authorList>
            <person name="Hodson N. C."/>
            <person name="Mongue J. A."/>
            <person name="Jaron S. K."/>
        </authorList>
    </citation>
    <scope>NUCLEOTIDE SEQUENCE</scope>
</reference>
<keyword evidence="4 6" id="KW-0862">Zinc</keyword>
<dbReference type="SMART" id="SM00326">
    <property type="entry name" value="SH3"/>
    <property type="match status" value="1"/>
</dbReference>
<dbReference type="AlphaFoldDB" id="A0A8J2K329"/>
<evidence type="ECO:0000259" key="10">
    <source>
        <dbReference type="PROSITE" id="PS50023"/>
    </source>
</evidence>
<dbReference type="GO" id="GO:0051015">
    <property type="term" value="F:actin filament binding"/>
    <property type="evidence" value="ECO:0007669"/>
    <property type="project" value="TreeGrafter"/>
</dbReference>
<evidence type="ECO:0000313" key="11">
    <source>
        <dbReference type="EMBL" id="CAG7726871.1"/>
    </source>
</evidence>
<evidence type="ECO:0000256" key="3">
    <source>
        <dbReference type="ARBA" id="ARBA00022737"/>
    </source>
</evidence>
<dbReference type="InterPro" id="IPR051759">
    <property type="entry name" value="LIM-SH3_domain_protein"/>
</dbReference>
<dbReference type="PROSITE" id="PS00478">
    <property type="entry name" value="LIM_DOMAIN_1"/>
    <property type="match status" value="1"/>
</dbReference>
<comment type="caution">
    <text evidence="11">The sequence shown here is derived from an EMBL/GenBank/DDBJ whole genome shotgun (WGS) entry which is preliminary data.</text>
</comment>
<dbReference type="GO" id="GO:0005925">
    <property type="term" value="C:focal adhesion"/>
    <property type="evidence" value="ECO:0007669"/>
    <property type="project" value="TreeGrafter"/>
</dbReference>
<evidence type="ECO:0000256" key="2">
    <source>
        <dbReference type="ARBA" id="ARBA00022723"/>
    </source>
</evidence>
<feature type="domain" description="LIM zinc-binding" evidence="10">
    <location>
        <begin position="2"/>
        <end position="62"/>
    </location>
</feature>
<feature type="compositionally biased region" description="Polar residues" evidence="8">
    <location>
        <begin position="195"/>
        <end position="204"/>
    </location>
</feature>
<evidence type="ECO:0000256" key="6">
    <source>
        <dbReference type="PROSITE-ProRule" id="PRU00125"/>
    </source>
</evidence>
<dbReference type="CDD" id="cd09447">
    <property type="entry name" value="LIM_LASP"/>
    <property type="match status" value="1"/>
</dbReference>
<keyword evidence="5 6" id="KW-0440">LIM domain</keyword>
<evidence type="ECO:0000256" key="1">
    <source>
        <dbReference type="ARBA" id="ARBA00022443"/>
    </source>
</evidence>
<accession>A0A8J2K329</accession>
<dbReference type="Proteomes" id="UP000708208">
    <property type="component" value="Unassembled WGS sequence"/>
</dbReference>
<sequence length="451" mass="51156">MPQCSRCNKSVYPLEELKCLDKVWHKGCFRCSECDMTLNMKTYKGFNKLPYCEAHIPKAKATTVAETPELKRIQENTKIQSNAAYHAEFEKSKGKFTPVVDDPELLRIKQNTRIISMVAYHGDLEKKALMEQKRVLSGEGGDDRNGFAPPKSPSYMDELASLPTRQPTPAVHQPQQKKHHQPPEYNPPPSTPSSQQYNRNSANNYHEDSPSARPFSQSYSNHLMTSPYSTPRPTQNVIYSSELGAVNPGSPRKVGSIADYDPVNNYYGSLDPLQRGAQSGRMASGYGHSHQQPQYHPQQPQHQQPPQQQQQQYRNPPQQQPNYGVCYRALYDYEAQDNDEISFADGDLIIDCTAVEEGWMTGTVQRTGNRGMLPANYLRSIIATCSQFLGSKQEEAPNFYKCRQYVLSKAITLVIKLLVTWRIQEDPLTIERHTHILVLFTTCVIHTRTSS</sequence>
<feature type="compositionally biased region" description="Low complexity" evidence="8">
    <location>
        <begin position="290"/>
        <end position="320"/>
    </location>
</feature>
<evidence type="ECO:0008006" key="13">
    <source>
        <dbReference type="Google" id="ProtNLM"/>
    </source>
</evidence>
<evidence type="ECO:0000256" key="8">
    <source>
        <dbReference type="SAM" id="MobiDB-lite"/>
    </source>
</evidence>